<reference evidence="1 2" key="1">
    <citation type="submission" date="2016-03" db="EMBL/GenBank/DDBJ databases">
        <authorList>
            <person name="Devillers H."/>
        </authorList>
    </citation>
    <scope>NUCLEOTIDE SEQUENCE [LARGE SCALE GENOMIC DNA]</scope>
    <source>
        <strain evidence="1">CBS 11717</strain>
    </source>
</reference>
<organism evidence="1 2">
    <name type="scientific">Lachancea mirantina</name>
    <dbReference type="NCBI Taxonomy" id="1230905"/>
    <lineage>
        <taxon>Eukaryota</taxon>
        <taxon>Fungi</taxon>
        <taxon>Dikarya</taxon>
        <taxon>Ascomycota</taxon>
        <taxon>Saccharomycotina</taxon>
        <taxon>Saccharomycetes</taxon>
        <taxon>Saccharomycetales</taxon>
        <taxon>Saccharomycetaceae</taxon>
        <taxon>Lachancea</taxon>
    </lineage>
</organism>
<dbReference type="OrthoDB" id="4036068at2759"/>
<accession>A0A1G4K7W7</accession>
<dbReference type="AlphaFoldDB" id="A0A1G4K7W7"/>
<evidence type="ECO:0000313" key="2">
    <source>
        <dbReference type="Proteomes" id="UP000191024"/>
    </source>
</evidence>
<dbReference type="EMBL" id="LT598469">
    <property type="protein sequence ID" value="SCV00095.1"/>
    <property type="molecule type" value="Genomic_DNA"/>
</dbReference>
<name>A0A1G4K7W7_9SACH</name>
<proteinExistence type="predicted"/>
<evidence type="ECO:0000313" key="1">
    <source>
        <dbReference type="EMBL" id="SCV00095.1"/>
    </source>
</evidence>
<gene>
    <name evidence="1" type="ORF">LAMI_0G02850G</name>
</gene>
<protein>
    <submittedName>
        <fullName evidence="1">LAMI_0G02850g1_1</fullName>
    </submittedName>
</protein>
<sequence length="251" mass="28640">MSPLRTHFSAVRLSSTASPSAGRAVRAHRKPVLPPAVADLMTMHRYYEYLRQYNGFVLFRWQRDNDDTWNYSYDLCWRDFCAQTHRMYRARAVEQPLFLANLVNTRLLNRALGSTHTDAVPASENLNCTFLQVGSDVSVSALIEYLKQSQNKTEPKLQPVSVALKLAGSNSHVVSYMQALVQESTKMFERVNYEKLLQIAKQSSETQKNPAKMHVRELLISLARCSLSNPQLTPESDWMLFSLAGEAKPRR</sequence>
<dbReference type="Proteomes" id="UP000191024">
    <property type="component" value="Chromosome G"/>
</dbReference>
<keyword evidence="2" id="KW-1185">Reference proteome</keyword>